<dbReference type="PANTHER" id="PTHR47572:SF4">
    <property type="entry name" value="LACTONASE DRP35"/>
    <property type="match status" value="1"/>
</dbReference>
<feature type="domain" description="SMP-30/Gluconolactonase/LRE-like region" evidence="2">
    <location>
        <begin position="137"/>
        <end position="274"/>
    </location>
</feature>
<dbReference type="PANTHER" id="PTHR47572">
    <property type="entry name" value="LIPOPROTEIN-RELATED"/>
    <property type="match status" value="1"/>
</dbReference>
<proteinExistence type="predicted"/>
<sequence length="332" mass="36299">MVIGINHVDAQQENLKPAKLFIELPSFCPTPDAFDIAPDGSLVLSCPNFADKTLPGILVKIDKDKNITKLMEIPGVTKDRNSNPMGIAYAPDGSLFVCNNQGKNQGQVLCITFDGKGNHNIEIVAEGMGQPNGIRYHDGAVYVTQPAMPKIRTENHVSGLYRFKTSERNILIKNDKSDSNLIYITETINPDRKVGLDGLVFNKAGELFVGDFGDGELIKLILDEEGNVINEELFANVPKVSGIDGINTDSNDNMYVAGFCQNQILKVDPKGNVTLIADYDDNDGANGQIDQPADIIVYGNNIIISNFDLMSGEGIINSKHSKPYTLSYIKIY</sequence>
<dbReference type="Gene3D" id="2.120.10.30">
    <property type="entry name" value="TolB, C-terminal domain"/>
    <property type="match status" value="1"/>
</dbReference>
<evidence type="ECO:0000313" key="4">
    <source>
        <dbReference type="Proteomes" id="UP001166021"/>
    </source>
</evidence>
<reference evidence="3" key="1">
    <citation type="submission" date="2020-05" db="EMBL/GenBank/DDBJ databases">
        <title>The draft genome sequence of Maribacter sp. ANRC-HE7.</title>
        <authorList>
            <person name="Mu L."/>
        </authorList>
    </citation>
    <scope>NUCLEOTIDE SEQUENCE</scope>
    <source>
        <strain evidence="3">ANRC-HE7</strain>
    </source>
</reference>
<gene>
    <name evidence="3" type="ORF">HPE56_06890</name>
</gene>
<organism evidence="3 4">
    <name type="scientific">Maribacter aquimaris</name>
    <dbReference type="NCBI Taxonomy" id="2737171"/>
    <lineage>
        <taxon>Bacteria</taxon>
        <taxon>Pseudomonadati</taxon>
        <taxon>Bacteroidota</taxon>
        <taxon>Flavobacteriia</taxon>
        <taxon>Flavobacteriales</taxon>
        <taxon>Flavobacteriaceae</taxon>
        <taxon>Maribacter</taxon>
    </lineage>
</organism>
<accession>A0ABR7V2X0</accession>
<evidence type="ECO:0000313" key="3">
    <source>
        <dbReference type="EMBL" id="MBD0777512.1"/>
    </source>
</evidence>
<evidence type="ECO:0000256" key="1">
    <source>
        <dbReference type="ARBA" id="ARBA00022801"/>
    </source>
</evidence>
<name>A0ABR7V2X0_9FLAO</name>
<dbReference type="Pfam" id="PF08450">
    <property type="entry name" value="SGL"/>
    <property type="match status" value="1"/>
</dbReference>
<keyword evidence="1" id="KW-0378">Hydrolase</keyword>
<keyword evidence="4" id="KW-1185">Reference proteome</keyword>
<dbReference type="InterPro" id="IPR011042">
    <property type="entry name" value="6-blade_b-propeller_TolB-like"/>
</dbReference>
<dbReference type="InterPro" id="IPR013658">
    <property type="entry name" value="SGL"/>
</dbReference>
<dbReference type="EMBL" id="JABTCF010000003">
    <property type="protein sequence ID" value="MBD0777512.1"/>
    <property type="molecule type" value="Genomic_DNA"/>
</dbReference>
<dbReference type="InterPro" id="IPR051262">
    <property type="entry name" value="SMP-30/CGR1_Lactonase"/>
</dbReference>
<evidence type="ECO:0000259" key="2">
    <source>
        <dbReference type="Pfam" id="PF08450"/>
    </source>
</evidence>
<comment type="caution">
    <text evidence="3">The sequence shown here is derived from an EMBL/GenBank/DDBJ whole genome shotgun (WGS) entry which is preliminary data.</text>
</comment>
<dbReference type="SUPFAM" id="SSF63829">
    <property type="entry name" value="Calcium-dependent phosphotriesterase"/>
    <property type="match status" value="1"/>
</dbReference>
<protein>
    <submittedName>
        <fullName evidence="3">SMP-30/gluconolactonase/LRE family protein</fullName>
    </submittedName>
</protein>
<dbReference type="Proteomes" id="UP001166021">
    <property type="component" value="Unassembled WGS sequence"/>
</dbReference>